<organism evidence="8">
    <name type="scientific">marine sediment metagenome</name>
    <dbReference type="NCBI Taxonomy" id="412755"/>
    <lineage>
        <taxon>unclassified sequences</taxon>
        <taxon>metagenomes</taxon>
        <taxon>ecological metagenomes</taxon>
    </lineage>
</organism>
<dbReference type="PANTHER" id="PTHR10949">
    <property type="entry name" value="LIPOYL SYNTHASE"/>
    <property type="match status" value="1"/>
</dbReference>
<feature type="domain" description="Radical SAM core" evidence="7">
    <location>
        <begin position="1"/>
        <end position="158"/>
    </location>
</feature>
<keyword evidence="2" id="KW-0004">4Fe-4S</keyword>
<dbReference type="InterPro" id="IPR058240">
    <property type="entry name" value="rSAM_sf"/>
</dbReference>
<proteinExistence type="predicted"/>
<dbReference type="PANTHER" id="PTHR10949:SF0">
    <property type="entry name" value="LIPOYL SYNTHASE, MITOCHONDRIAL"/>
    <property type="match status" value="1"/>
</dbReference>
<evidence type="ECO:0000256" key="1">
    <source>
        <dbReference type="ARBA" id="ARBA00001966"/>
    </source>
</evidence>
<accession>X0ZWI1</accession>
<sequence length="184" mass="20652">MICPMGGVSHFAKTVSEINRLNLELRIECLIPDFKGNVNNLEILLAEDLDVLNHNIETVKKNFSKVRKYADYKTSLNILKSAKSLKPDIYTKSGFMLGLGEGRKEIVELLSDLKEVDCDIVTIGQYLRPSGSNLPVKKYYRPEEFESIKELAESFNFKAVTSGIFVRSSYGAGIILDGILNKNK</sequence>
<evidence type="ECO:0000313" key="8">
    <source>
        <dbReference type="EMBL" id="GAG64838.1"/>
    </source>
</evidence>
<dbReference type="InterPro" id="IPR003698">
    <property type="entry name" value="Lipoyl_synth"/>
</dbReference>
<dbReference type="Gene3D" id="3.20.20.70">
    <property type="entry name" value="Aldolase class I"/>
    <property type="match status" value="1"/>
</dbReference>
<dbReference type="GO" id="GO:0016992">
    <property type="term" value="F:lipoate synthase activity"/>
    <property type="evidence" value="ECO:0007669"/>
    <property type="project" value="InterPro"/>
</dbReference>
<keyword evidence="6" id="KW-0411">Iron-sulfur</keyword>
<protein>
    <recommendedName>
        <fullName evidence="7">Radical SAM core domain-containing protein</fullName>
    </recommendedName>
</protein>
<dbReference type="AlphaFoldDB" id="X0ZWI1"/>
<dbReference type="NCBIfam" id="NF004019">
    <property type="entry name" value="PRK05481.1"/>
    <property type="match status" value="1"/>
</dbReference>
<evidence type="ECO:0000259" key="7">
    <source>
        <dbReference type="PROSITE" id="PS51918"/>
    </source>
</evidence>
<dbReference type="PROSITE" id="PS51918">
    <property type="entry name" value="RADICAL_SAM"/>
    <property type="match status" value="1"/>
</dbReference>
<keyword evidence="5" id="KW-0408">Iron</keyword>
<dbReference type="SUPFAM" id="SSF102114">
    <property type="entry name" value="Radical SAM enzymes"/>
    <property type="match status" value="1"/>
</dbReference>
<keyword evidence="3" id="KW-0949">S-adenosyl-L-methionine</keyword>
<dbReference type="EMBL" id="BART01000115">
    <property type="protein sequence ID" value="GAG64838.1"/>
    <property type="molecule type" value="Genomic_DNA"/>
</dbReference>
<gene>
    <name evidence="8" type="ORF">S01H4_00757</name>
</gene>
<evidence type="ECO:0000256" key="2">
    <source>
        <dbReference type="ARBA" id="ARBA00022485"/>
    </source>
</evidence>
<evidence type="ECO:0000256" key="4">
    <source>
        <dbReference type="ARBA" id="ARBA00022723"/>
    </source>
</evidence>
<dbReference type="InterPro" id="IPR007197">
    <property type="entry name" value="rSAM"/>
</dbReference>
<name>X0ZWI1_9ZZZZ</name>
<dbReference type="GO" id="GO:0046872">
    <property type="term" value="F:metal ion binding"/>
    <property type="evidence" value="ECO:0007669"/>
    <property type="project" value="UniProtKB-KW"/>
</dbReference>
<evidence type="ECO:0000256" key="3">
    <source>
        <dbReference type="ARBA" id="ARBA00022691"/>
    </source>
</evidence>
<evidence type="ECO:0000256" key="5">
    <source>
        <dbReference type="ARBA" id="ARBA00023004"/>
    </source>
</evidence>
<comment type="caution">
    <text evidence="8">The sequence shown here is derived from an EMBL/GenBank/DDBJ whole genome shotgun (WGS) entry which is preliminary data.</text>
</comment>
<comment type="cofactor">
    <cofactor evidence="1">
        <name>[4Fe-4S] cluster</name>
        <dbReference type="ChEBI" id="CHEBI:49883"/>
    </cofactor>
</comment>
<reference evidence="8" key="1">
    <citation type="journal article" date="2014" name="Front. Microbiol.">
        <title>High frequency of phylogenetically diverse reductive dehalogenase-homologous genes in deep subseafloor sedimentary metagenomes.</title>
        <authorList>
            <person name="Kawai M."/>
            <person name="Futagami T."/>
            <person name="Toyoda A."/>
            <person name="Takaki Y."/>
            <person name="Nishi S."/>
            <person name="Hori S."/>
            <person name="Arai W."/>
            <person name="Tsubouchi T."/>
            <person name="Morono Y."/>
            <person name="Uchiyama I."/>
            <person name="Ito T."/>
            <person name="Fujiyama A."/>
            <person name="Inagaki F."/>
            <person name="Takami H."/>
        </authorList>
    </citation>
    <scope>NUCLEOTIDE SEQUENCE</scope>
    <source>
        <strain evidence="8">Expedition CK06-06</strain>
    </source>
</reference>
<keyword evidence="4" id="KW-0479">Metal-binding</keyword>
<evidence type="ECO:0000256" key="6">
    <source>
        <dbReference type="ARBA" id="ARBA00023014"/>
    </source>
</evidence>
<dbReference type="GO" id="GO:0051539">
    <property type="term" value="F:4 iron, 4 sulfur cluster binding"/>
    <property type="evidence" value="ECO:0007669"/>
    <property type="project" value="UniProtKB-KW"/>
</dbReference>
<dbReference type="InterPro" id="IPR013785">
    <property type="entry name" value="Aldolase_TIM"/>
</dbReference>